<proteinExistence type="predicted"/>
<gene>
    <name evidence="1" type="ORF">L873DRAFT_1140514</name>
</gene>
<sequence length="81" mass="8786">MVLPNSQSPTILVVVQTPQISSYCWTPYSASSAPQHRTHLLTTSESLSLTPIPSTTTGGLSSLLITEDSTQYFGSIWVIPY</sequence>
<dbReference type="Proteomes" id="UP000276215">
    <property type="component" value="Unassembled WGS sequence"/>
</dbReference>
<dbReference type="EMBL" id="ML120406">
    <property type="protein sequence ID" value="RPA97224.1"/>
    <property type="molecule type" value="Genomic_DNA"/>
</dbReference>
<keyword evidence="2" id="KW-1185">Reference proteome</keyword>
<name>A0A3N4JU44_9PEZI</name>
<evidence type="ECO:0000313" key="1">
    <source>
        <dbReference type="EMBL" id="RPA97224.1"/>
    </source>
</evidence>
<reference evidence="1 2" key="1">
    <citation type="journal article" date="2018" name="Nat. Ecol. Evol.">
        <title>Pezizomycetes genomes reveal the molecular basis of ectomycorrhizal truffle lifestyle.</title>
        <authorList>
            <person name="Murat C."/>
            <person name="Payen T."/>
            <person name="Noel B."/>
            <person name="Kuo A."/>
            <person name="Morin E."/>
            <person name="Chen J."/>
            <person name="Kohler A."/>
            <person name="Krizsan K."/>
            <person name="Balestrini R."/>
            <person name="Da Silva C."/>
            <person name="Montanini B."/>
            <person name="Hainaut M."/>
            <person name="Levati E."/>
            <person name="Barry K.W."/>
            <person name="Belfiori B."/>
            <person name="Cichocki N."/>
            <person name="Clum A."/>
            <person name="Dockter R.B."/>
            <person name="Fauchery L."/>
            <person name="Guy J."/>
            <person name="Iotti M."/>
            <person name="Le Tacon F."/>
            <person name="Lindquist E.A."/>
            <person name="Lipzen A."/>
            <person name="Malagnac F."/>
            <person name="Mello A."/>
            <person name="Molinier V."/>
            <person name="Miyauchi S."/>
            <person name="Poulain J."/>
            <person name="Riccioni C."/>
            <person name="Rubini A."/>
            <person name="Sitrit Y."/>
            <person name="Splivallo R."/>
            <person name="Traeger S."/>
            <person name="Wang M."/>
            <person name="Zifcakova L."/>
            <person name="Wipf D."/>
            <person name="Zambonelli A."/>
            <person name="Paolocci F."/>
            <person name="Nowrousian M."/>
            <person name="Ottonello S."/>
            <person name="Baldrian P."/>
            <person name="Spatafora J.W."/>
            <person name="Henrissat B."/>
            <person name="Nagy L.G."/>
            <person name="Aury J.M."/>
            <person name="Wincker P."/>
            <person name="Grigoriev I.V."/>
            <person name="Bonfante P."/>
            <person name="Martin F.M."/>
        </authorList>
    </citation>
    <scope>NUCLEOTIDE SEQUENCE [LARGE SCALE GENOMIC DNA]</scope>
    <source>
        <strain evidence="1 2">120613-1</strain>
    </source>
</reference>
<dbReference type="AlphaFoldDB" id="A0A3N4JU44"/>
<protein>
    <submittedName>
        <fullName evidence="1">Uncharacterized protein</fullName>
    </submittedName>
</protein>
<evidence type="ECO:0000313" key="2">
    <source>
        <dbReference type="Proteomes" id="UP000276215"/>
    </source>
</evidence>
<accession>A0A3N4JU44</accession>
<organism evidence="1 2">
    <name type="scientific">Choiromyces venosus 120613-1</name>
    <dbReference type="NCBI Taxonomy" id="1336337"/>
    <lineage>
        <taxon>Eukaryota</taxon>
        <taxon>Fungi</taxon>
        <taxon>Dikarya</taxon>
        <taxon>Ascomycota</taxon>
        <taxon>Pezizomycotina</taxon>
        <taxon>Pezizomycetes</taxon>
        <taxon>Pezizales</taxon>
        <taxon>Tuberaceae</taxon>
        <taxon>Choiromyces</taxon>
    </lineage>
</organism>